<evidence type="ECO:0000259" key="5">
    <source>
        <dbReference type="PROSITE" id="PS50893"/>
    </source>
</evidence>
<evidence type="ECO:0000313" key="6">
    <source>
        <dbReference type="EMBL" id="CUN51663.1"/>
    </source>
</evidence>
<evidence type="ECO:0000256" key="1">
    <source>
        <dbReference type="ARBA" id="ARBA00005417"/>
    </source>
</evidence>
<name>A0A173XJ53_9FIRM</name>
<proteinExistence type="inferred from homology"/>
<dbReference type="AlphaFoldDB" id="A0A173XJ53"/>
<keyword evidence="6" id="KW-0378">Hydrolase</keyword>
<dbReference type="Proteomes" id="UP000095431">
    <property type="component" value="Unassembled WGS sequence"/>
</dbReference>
<dbReference type="GO" id="GO:0055085">
    <property type="term" value="P:transmembrane transport"/>
    <property type="evidence" value="ECO:0007669"/>
    <property type="project" value="UniProtKB-ARBA"/>
</dbReference>
<keyword evidence="2" id="KW-0813">Transport</keyword>
<dbReference type="InterPro" id="IPR050319">
    <property type="entry name" value="ABC_transp_ATP-bind"/>
</dbReference>
<evidence type="ECO:0000313" key="7">
    <source>
        <dbReference type="Proteomes" id="UP000095431"/>
    </source>
</evidence>
<dbReference type="SMART" id="SM00382">
    <property type="entry name" value="AAA"/>
    <property type="match status" value="1"/>
</dbReference>
<dbReference type="GO" id="GO:0005524">
    <property type="term" value="F:ATP binding"/>
    <property type="evidence" value="ECO:0007669"/>
    <property type="project" value="UniProtKB-KW"/>
</dbReference>
<dbReference type="PROSITE" id="PS50893">
    <property type="entry name" value="ABC_TRANSPORTER_2"/>
    <property type="match status" value="1"/>
</dbReference>
<dbReference type="eggNOG" id="COG4608">
    <property type="taxonomic scope" value="Bacteria"/>
</dbReference>
<dbReference type="RefSeq" id="WP_008706762.1">
    <property type="nucleotide sequence ID" value="NZ_BTHH01000001.1"/>
</dbReference>
<evidence type="ECO:0000256" key="4">
    <source>
        <dbReference type="ARBA" id="ARBA00022840"/>
    </source>
</evidence>
<sequence length="253" mass="28172">MSILLEAEHLTKTFTQRGKNPLKAVKDVSFTLKKGETLGIVGESGSGKSTIAKLLTRLTDITEGTLKFEGKDITRLKQSQLKEVYGDIQMVFQNPVGSFDPRRTLGDGIGESLRNRGMKKADVEKRVAELLEQCGLEKEYAKRYPHEVSGGQCQRAAIARALAVEPKVLICDEATSALDVTIQKQIMELLEDLKEKKGLSFIFICHNLALVQMFCDRVLVLYEGKVVESGIPDDIINEPKEEYTRRLVDAVLS</sequence>
<dbReference type="CDD" id="cd03257">
    <property type="entry name" value="ABC_NikE_OppD_transporters"/>
    <property type="match status" value="1"/>
</dbReference>
<evidence type="ECO:0000256" key="2">
    <source>
        <dbReference type="ARBA" id="ARBA00022448"/>
    </source>
</evidence>
<dbReference type="Pfam" id="PF00005">
    <property type="entry name" value="ABC_tran"/>
    <property type="match status" value="1"/>
</dbReference>
<evidence type="ECO:0000256" key="3">
    <source>
        <dbReference type="ARBA" id="ARBA00022741"/>
    </source>
</evidence>
<dbReference type="InterPro" id="IPR003439">
    <property type="entry name" value="ABC_transporter-like_ATP-bd"/>
</dbReference>
<dbReference type="EMBL" id="CYZN01000002">
    <property type="protein sequence ID" value="CUN51663.1"/>
    <property type="molecule type" value="Genomic_DNA"/>
</dbReference>
<keyword evidence="3" id="KW-0547">Nucleotide-binding</keyword>
<accession>A0A173XJ53</accession>
<organism evidence="6 7">
    <name type="scientific">Blautia wexlerae</name>
    <dbReference type="NCBI Taxonomy" id="418240"/>
    <lineage>
        <taxon>Bacteria</taxon>
        <taxon>Bacillati</taxon>
        <taxon>Bacillota</taxon>
        <taxon>Clostridia</taxon>
        <taxon>Lachnospirales</taxon>
        <taxon>Lachnospiraceae</taxon>
        <taxon>Blautia</taxon>
    </lineage>
</organism>
<dbReference type="Gene3D" id="3.40.50.300">
    <property type="entry name" value="P-loop containing nucleotide triphosphate hydrolases"/>
    <property type="match status" value="1"/>
</dbReference>
<dbReference type="PANTHER" id="PTHR43776">
    <property type="entry name" value="TRANSPORT ATP-BINDING PROTEIN"/>
    <property type="match status" value="1"/>
</dbReference>
<comment type="similarity">
    <text evidence="1">Belongs to the ABC transporter superfamily.</text>
</comment>
<keyword evidence="4 6" id="KW-0067">ATP-binding</keyword>
<protein>
    <submittedName>
        <fullName evidence="6">Glutathione import ATP-binding protein GsiA</fullName>
        <ecNumber evidence="6">3.6.3.-</ecNumber>
    </submittedName>
</protein>
<dbReference type="FunFam" id="3.40.50.300:FF:000016">
    <property type="entry name" value="Oligopeptide ABC transporter ATP-binding component"/>
    <property type="match status" value="1"/>
</dbReference>
<dbReference type="SUPFAM" id="SSF52540">
    <property type="entry name" value="P-loop containing nucleoside triphosphate hydrolases"/>
    <property type="match status" value="1"/>
</dbReference>
<gene>
    <name evidence="6" type="primary">gsiA_2</name>
    <name evidence="6" type="ORF">ERS852478_00343</name>
</gene>
<dbReference type="EC" id="3.6.3.-" evidence="6"/>
<dbReference type="PROSITE" id="PS00211">
    <property type="entry name" value="ABC_TRANSPORTER_1"/>
    <property type="match status" value="1"/>
</dbReference>
<dbReference type="InterPro" id="IPR017871">
    <property type="entry name" value="ABC_transporter-like_CS"/>
</dbReference>
<dbReference type="InterPro" id="IPR027417">
    <property type="entry name" value="P-loop_NTPase"/>
</dbReference>
<reference evidence="6 7" key="1">
    <citation type="submission" date="2015-09" db="EMBL/GenBank/DDBJ databases">
        <authorList>
            <consortium name="Pathogen Informatics"/>
        </authorList>
    </citation>
    <scope>NUCLEOTIDE SEQUENCE [LARGE SCALE GENOMIC DNA]</scope>
    <source>
        <strain evidence="6 7">2789STDY5834863</strain>
    </source>
</reference>
<feature type="domain" description="ABC transporter" evidence="5">
    <location>
        <begin position="5"/>
        <end position="248"/>
    </location>
</feature>
<dbReference type="GO" id="GO:0016887">
    <property type="term" value="F:ATP hydrolysis activity"/>
    <property type="evidence" value="ECO:0007669"/>
    <property type="project" value="InterPro"/>
</dbReference>
<dbReference type="InterPro" id="IPR003593">
    <property type="entry name" value="AAA+_ATPase"/>
</dbReference>